<gene>
    <name evidence="3" type="ORF">PR001_g11705</name>
    <name evidence="2" type="ORF">PR002_g15000</name>
    <name evidence="4" type="ORF">PR003_g13490</name>
</gene>
<dbReference type="Proteomes" id="UP000429607">
    <property type="component" value="Unassembled WGS sequence"/>
</dbReference>
<evidence type="ECO:0000313" key="4">
    <source>
        <dbReference type="EMBL" id="KAE9334501.1"/>
    </source>
</evidence>
<protein>
    <recommendedName>
        <fullName evidence="8">Secreted protein</fullName>
    </recommendedName>
</protein>
<feature type="signal peptide" evidence="1">
    <location>
        <begin position="1"/>
        <end position="23"/>
    </location>
</feature>
<reference evidence="4 6" key="1">
    <citation type="submission" date="2018-08" db="EMBL/GenBank/DDBJ databases">
        <title>Genomic investigation of the strawberry pathogen Phytophthora fragariae indicates pathogenicity is determined by transcriptional variation in three key races.</title>
        <authorList>
            <person name="Adams T.M."/>
            <person name="Armitage A.D."/>
            <person name="Sobczyk M.K."/>
            <person name="Bates H.J."/>
            <person name="Dunwell J.M."/>
            <person name="Nellist C.F."/>
            <person name="Harrison R.J."/>
        </authorList>
    </citation>
    <scope>NUCLEOTIDE SEQUENCE [LARGE SCALE GENOMIC DNA]</scope>
    <source>
        <strain evidence="3 5">SCRP249</strain>
        <strain evidence="2 7">SCRP324</strain>
        <strain evidence="4 6">SCRP333</strain>
    </source>
</reference>
<evidence type="ECO:0000313" key="7">
    <source>
        <dbReference type="Proteomes" id="UP000435112"/>
    </source>
</evidence>
<evidence type="ECO:0000313" key="6">
    <source>
        <dbReference type="Proteomes" id="UP000434957"/>
    </source>
</evidence>
<evidence type="ECO:0000256" key="1">
    <source>
        <dbReference type="SAM" id="SignalP"/>
    </source>
</evidence>
<dbReference type="EMBL" id="QXFV01000730">
    <property type="protein sequence ID" value="KAE9028586.1"/>
    <property type="molecule type" value="Genomic_DNA"/>
</dbReference>
<accession>A0A6A4FF68</accession>
<feature type="chain" id="PRO_5036167699" description="Secreted protein" evidence="1">
    <location>
        <begin position="24"/>
        <end position="70"/>
    </location>
</feature>
<organism evidence="4 6">
    <name type="scientific">Phytophthora rubi</name>
    <dbReference type="NCBI Taxonomy" id="129364"/>
    <lineage>
        <taxon>Eukaryota</taxon>
        <taxon>Sar</taxon>
        <taxon>Stramenopiles</taxon>
        <taxon>Oomycota</taxon>
        <taxon>Peronosporomycetes</taxon>
        <taxon>Peronosporales</taxon>
        <taxon>Peronosporaceae</taxon>
        <taxon>Phytophthora</taxon>
    </lineage>
</organism>
<dbReference type="AlphaFoldDB" id="A0A6A4FF68"/>
<name>A0A6A4FF68_9STRA</name>
<dbReference type="EMBL" id="QXFU01001068">
    <property type="protein sequence ID" value="KAE9011680.1"/>
    <property type="molecule type" value="Genomic_DNA"/>
</dbReference>
<keyword evidence="6" id="KW-1185">Reference proteome</keyword>
<evidence type="ECO:0000313" key="3">
    <source>
        <dbReference type="EMBL" id="KAE9028586.1"/>
    </source>
</evidence>
<sequence length="70" mass="7731">MRCFSIKHCHLAVILPLINKSLSSLLHSLNCLRSCNPTCRNSGASNLSPAFRSRSNSSSMCGCIHFTHLR</sequence>
<dbReference type="Proteomes" id="UP000435112">
    <property type="component" value="Unassembled WGS sequence"/>
</dbReference>
<evidence type="ECO:0008006" key="8">
    <source>
        <dbReference type="Google" id="ProtNLM"/>
    </source>
</evidence>
<dbReference type="EMBL" id="QXFT01000853">
    <property type="protein sequence ID" value="KAE9334501.1"/>
    <property type="molecule type" value="Genomic_DNA"/>
</dbReference>
<proteinExistence type="predicted"/>
<comment type="caution">
    <text evidence="4">The sequence shown here is derived from an EMBL/GenBank/DDBJ whole genome shotgun (WGS) entry which is preliminary data.</text>
</comment>
<keyword evidence="1" id="KW-0732">Signal</keyword>
<evidence type="ECO:0000313" key="2">
    <source>
        <dbReference type="EMBL" id="KAE9011680.1"/>
    </source>
</evidence>
<dbReference type="Proteomes" id="UP000434957">
    <property type="component" value="Unassembled WGS sequence"/>
</dbReference>
<evidence type="ECO:0000313" key="5">
    <source>
        <dbReference type="Proteomes" id="UP000429607"/>
    </source>
</evidence>